<gene>
    <name evidence="2" type="ORF">EHS24_008661</name>
</gene>
<dbReference type="InterPro" id="IPR040441">
    <property type="entry name" value="CFA20/CFAP20DC"/>
</dbReference>
<dbReference type="GeneID" id="39593204"/>
<name>A0A427XQU9_9TREE</name>
<proteinExistence type="predicted"/>
<sequence length="290" mass="31843">MNLLIGAVQPSLLTLLNSESEPPLALWRKHEGRRDESFVDVLDDTAYPATAEAGPSRPPRSAAAGTSVKPSTASVHVPKHAQTGSLASRVVHIQSPRPDTWIQAGDLPPSASTLGIELPWFGIQFKPLGVRRRVTIELGLVDARGRVGVVRLSSHKTEPTLYAEREPPLVHLPLALPADTHKVTDWAETGLHLTSLVALFRSLPAAPPAASDSDDNDDEHGSRKRRRRPPPRPARRPADRSRLPEGGLAYTAYVRIYANCRLRRVWFSEEGDKSLDMPGVRDEWALYAAE</sequence>
<comment type="caution">
    <text evidence="2">The sequence shown here is derived from an EMBL/GenBank/DDBJ whole genome shotgun (WGS) entry which is preliminary data.</text>
</comment>
<dbReference type="PANTHER" id="PTHR12458">
    <property type="entry name" value="ORF PROTEIN"/>
    <property type="match status" value="1"/>
</dbReference>
<dbReference type="Proteomes" id="UP000279236">
    <property type="component" value="Unassembled WGS sequence"/>
</dbReference>
<feature type="region of interest" description="Disordered" evidence="1">
    <location>
        <begin position="206"/>
        <end position="243"/>
    </location>
</feature>
<feature type="compositionally biased region" description="Basic residues" evidence="1">
    <location>
        <begin position="222"/>
        <end position="235"/>
    </location>
</feature>
<reference evidence="2 3" key="1">
    <citation type="submission" date="2018-11" db="EMBL/GenBank/DDBJ databases">
        <title>Genome sequence of Apiotrichum porosum DSM 27194.</title>
        <authorList>
            <person name="Aliyu H."/>
            <person name="Gorte O."/>
            <person name="Ochsenreither K."/>
        </authorList>
    </citation>
    <scope>NUCLEOTIDE SEQUENCE [LARGE SCALE GENOMIC DNA]</scope>
    <source>
        <strain evidence="2 3">DSM 27194</strain>
    </source>
</reference>
<dbReference type="RefSeq" id="XP_028475943.1">
    <property type="nucleotide sequence ID" value="XM_028623969.1"/>
</dbReference>
<feature type="compositionally biased region" description="Low complexity" evidence="1">
    <location>
        <begin position="53"/>
        <end position="65"/>
    </location>
</feature>
<evidence type="ECO:0008006" key="4">
    <source>
        <dbReference type="Google" id="ProtNLM"/>
    </source>
</evidence>
<keyword evidence="3" id="KW-1185">Reference proteome</keyword>
<dbReference type="STRING" id="105984.A0A427XQU9"/>
<evidence type="ECO:0000256" key="1">
    <source>
        <dbReference type="SAM" id="MobiDB-lite"/>
    </source>
</evidence>
<evidence type="ECO:0000313" key="3">
    <source>
        <dbReference type="Proteomes" id="UP000279236"/>
    </source>
</evidence>
<organism evidence="2 3">
    <name type="scientific">Apiotrichum porosum</name>
    <dbReference type="NCBI Taxonomy" id="105984"/>
    <lineage>
        <taxon>Eukaryota</taxon>
        <taxon>Fungi</taxon>
        <taxon>Dikarya</taxon>
        <taxon>Basidiomycota</taxon>
        <taxon>Agaricomycotina</taxon>
        <taxon>Tremellomycetes</taxon>
        <taxon>Trichosporonales</taxon>
        <taxon>Trichosporonaceae</taxon>
        <taxon>Apiotrichum</taxon>
    </lineage>
</organism>
<evidence type="ECO:0000313" key="2">
    <source>
        <dbReference type="EMBL" id="RSH81224.1"/>
    </source>
</evidence>
<dbReference type="OrthoDB" id="7486196at2759"/>
<protein>
    <recommendedName>
        <fullName evidence="4">CFA20 domain-containing protein</fullName>
    </recommendedName>
</protein>
<dbReference type="AlphaFoldDB" id="A0A427XQU9"/>
<feature type="region of interest" description="Disordered" evidence="1">
    <location>
        <begin position="47"/>
        <end position="81"/>
    </location>
</feature>
<accession>A0A427XQU9</accession>
<dbReference type="EMBL" id="RSCE01000007">
    <property type="protein sequence ID" value="RSH81224.1"/>
    <property type="molecule type" value="Genomic_DNA"/>
</dbReference>